<reference evidence="1 2" key="1">
    <citation type="journal article" date="2017" name="Front. Cell. Infect. Microbiol.">
        <title>Chaperone-usher pili loci of human colonization factor-negative enterotoxigenic Escherichia coli.</title>
        <authorList>
            <person name="Del Canto F."/>
            <person name="Vidal R."/>
            <person name="Stine O.C."/>
            <person name="Pop M."/>
        </authorList>
    </citation>
    <scope>NUCLEOTIDE SEQUENCE [LARGE SCALE GENOMIC DNA]</scope>
    <source>
        <strain evidence="1 2">700324</strain>
    </source>
</reference>
<gene>
    <name evidence="1" type="ORF">AWP47_26580</name>
</gene>
<organism evidence="1 2">
    <name type="scientific">Escherichia coli</name>
    <dbReference type="NCBI Taxonomy" id="562"/>
    <lineage>
        <taxon>Bacteria</taxon>
        <taxon>Pseudomonadati</taxon>
        <taxon>Pseudomonadota</taxon>
        <taxon>Gammaproteobacteria</taxon>
        <taxon>Enterobacterales</taxon>
        <taxon>Enterobacteriaceae</taxon>
        <taxon>Escherichia</taxon>
    </lineage>
</organism>
<name>A0A1Q9L7L1_ECOLX</name>
<evidence type="ECO:0000313" key="2">
    <source>
        <dbReference type="Proteomes" id="UP000185794"/>
    </source>
</evidence>
<dbReference type="EMBL" id="LRKC01000168">
    <property type="protein sequence ID" value="OKV05171.1"/>
    <property type="molecule type" value="Genomic_DNA"/>
</dbReference>
<accession>A0A1Q9L7L1</accession>
<dbReference type="AlphaFoldDB" id="A0A1Q9L7L1"/>
<sequence>MVCGCTAWSARSPSKREIKRPAIHAGQLPPETHFCWRSLGYCACRFKTQIVTTCALFMPDAA</sequence>
<protein>
    <submittedName>
        <fullName evidence="1">Uncharacterized protein</fullName>
    </submittedName>
</protein>
<dbReference type="Proteomes" id="UP000185794">
    <property type="component" value="Unassembled WGS sequence"/>
</dbReference>
<evidence type="ECO:0000313" key="1">
    <source>
        <dbReference type="EMBL" id="OKV05171.1"/>
    </source>
</evidence>
<proteinExistence type="predicted"/>
<comment type="caution">
    <text evidence="1">The sequence shown here is derived from an EMBL/GenBank/DDBJ whole genome shotgun (WGS) entry which is preliminary data.</text>
</comment>